<keyword evidence="3" id="KW-1185">Reference proteome</keyword>
<protein>
    <recommendedName>
        <fullName evidence="4">Primosomal protein N' (Replication factor Y)-superfamily II helicase</fullName>
    </recommendedName>
</protein>
<dbReference type="Proteomes" id="UP000000692">
    <property type="component" value="Chromosome"/>
</dbReference>
<feature type="transmembrane region" description="Helical" evidence="1">
    <location>
        <begin position="356"/>
        <end position="375"/>
    </location>
</feature>
<proteinExistence type="predicted"/>
<sequence length="377" mass="42620">MTDLPNIPRRRRASAADTAEEHRFPCEQCGANLTFAPGQTELRCDHCGHVQHISLRGAMSDALRELDYNLVLANLVRDAEYETTRFIQCPNCGAKSEFQEGTHAAACPFCATPVVTDTGAHRQIKPQALVPFTLDERAARDAMTKWLGSLWLAPNGLQEYARKGRSMSGIYVPYWTFDSNSRSEYTGQRGDIYYETRTVMRDGKRHTEQVQRIRWTRVSGQTARVFDDVLVLAENALPRDYTDALEPWDLSQLLPYDPQFLSGFRAEGYALGPEEGFDIGQQKMRAVIEGDVRRQIGGDRQQIDRLHVEHNDVTLKHVLLPIWVAAYKYRDKSYRFVVNAQTGKVKGERPWSAWKIFFLVLAVGALAAGVAFLGYNG</sequence>
<evidence type="ECO:0008006" key="4">
    <source>
        <dbReference type="Google" id="ProtNLM"/>
    </source>
</evidence>
<dbReference type="EMBL" id="CP002018">
    <property type="protein sequence ID" value="AEM41527.1"/>
    <property type="molecule type" value="Genomic_DNA"/>
</dbReference>
<keyword evidence="1" id="KW-1133">Transmembrane helix</keyword>
<dbReference type="OrthoDB" id="3182597at2"/>
<evidence type="ECO:0000256" key="1">
    <source>
        <dbReference type="SAM" id="Phobius"/>
    </source>
</evidence>
<keyword evidence="1" id="KW-0472">Membrane</keyword>
<organism evidence="2 3">
    <name type="scientific">Ketogulonicigenium vulgare (strain WSH-001)</name>
    <dbReference type="NCBI Taxonomy" id="759362"/>
    <lineage>
        <taxon>Bacteria</taxon>
        <taxon>Pseudomonadati</taxon>
        <taxon>Pseudomonadota</taxon>
        <taxon>Alphaproteobacteria</taxon>
        <taxon>Rhodobacterales</taxon>
        <taxon>Roseobacteraceae</taxon>
        <taxon>Ketogulonicigenium</taxon>
    </lineage>
</organism>
<dbReference type="HOGENOM" id="CLU_039030_1_0_5"/>
<name>F9YAJ6_KETVW</name>
<dbReference type="RefSeq" id="WP_013384883.1">
    <property type="nucleotide sequence ID" value="NC_017384.1"/>
</dbReference>
<reference evidence="2 3" key="1">
    <citation type="journal article" date="2011" name="J. Bacteriol.">
        <title>Complete genome sequence of the industrial strain Ketogulonicigenium vulgare WSH-001.</title>
        <authorList>
            <person name="Liu L."/>
            <person name="Li Y."/>
            <person name="Zhang J."/>
            <person name="Zhou Z."/>
            <person name="Liu J."/>
            <person name="Li X."/>
            <person name="Zhou J."/>
            <person name="Du G."/>
            <person name="Wang L."/>
            <person name="Chen J."/>
        </authorList>
    </citation>
    <scope>NUCLEOTIDE SEQUENCE [LARGE SCALE GENOMIC DNA]</scope>
    <source>
        <strain evidence="2 3">WSH-001</strain>
    </source>
</reference>
<evidence type="ECO:0000313" key="3">
    <source>
        <dbReference type="Proteomes" id="UP000000692"/>
    </source>
</evidence>
<keyword evidence="1" id="KW-0812">Transmembrane</keyword>
<evidence type="ECO:0000313" key="2">
    <source>
        <dbReference type="EMBL" id="AEM41527.1"/>
    </source>
</evidence>
<dbReference type="Gene3D" id="2.20.28.30">
    <property type="entry name" value="RNA polymerase ii, chain L"/>
    <property type="match status" value="1"/>
</dbReference>
<accession>F9YAJ6</accession>
<dbReference type="KEGG" id="kvl:KVU_1688"/>
<dbReference type="AlphaFoldDB" id="F9YAJ6"/>
<dbReference type="PATRIC" id="fig|759362.5.peg.1737"/>
<dbReference type="eggNOG" id="COG1594">
    <property type="taxonomic scope" value="Bacteria"/>
</dbReference>
<gene>
    <name evidence="2" type="ordered locus">KVU_1688</name>
</gene>